<evidence type="ECO:0000313" key="2">
    <source>
        <dbReference type="Proteomes" id="UP001552299"/>
    </source>
</evidence>
<name>A0ABD0UMY3_DENTH</name>
<dbReference type="Proteomes" id="UP001552299">
    <property type="component" value="Unassembled WGS sequence"/>
</dbReference>
<proteinExistence type="predicted"/>
<dbReference type="EMBL" id="JANQDX010000013">
    <property type="protein sequence ID" value="KAL0914004.1"/>
    <property type="molecule type" value="Genomic_DNA"/>
</dbReference>
<gene>
    <name evidence="1" type="ORF">M5K25_017501</name>
</gene>
<reference evidence="1 2" key="1">
    <citation type="journal article" date="2024" name="Plant Biotechnol. J.">
        <title>Dendrobium thyrsiflorum genome and its molecular insights into genes involved in important horticultural traits.</title>
        <authorList>
            <person name="Chen B."/>
            <person name="Wang J.Y."/>
            <person name="Zheng P.J."/>
            <person name="Li K.L."/>
            <person name="Liang Y.M."/>
            <person name="Chen X.F."/>
            <person name="Zhang C."/>
            <person name="Zhao X."/>
            <person name="He X."/>
            <person name="Zhang G.Q."/>
            <person name="Liu Z.J."/>
            <person name="Xu Q."/>
        </authorList>
    </citation>
    <scope>NUCLEOTIDE SEQUENCE [LARGE SCALE GENOMIC DNA]</scope>
    <source>
        <strain evidence="1">GZMU011</strain>
    </source>
</reference>
<accession>A0ABD0UMY3</accession>
<organism evidence="1 2">
    <name type="scientific">Dendrobium thyrsiflorum</name>
    <name type="common">Pinecone-like raceme dendrobium</name>
    <name type="synonym">Orchid</name>
    <dbReference type="NCBI Taxonomy" id="117978"/>
    <lineage>
        <taxon>Eukaryota</taxon>
        <taxon>Viridiplantae</taxon>
        <taxon>Streptophyta</taxon>
        <taxon>Embryophyta</taxon>
        <taxon>Tracheophyta</taxon>
        <taxon>Spermatophyta</taxon>
        <taxon>Magnoliopsida</taxon>
        <taxon>Liliopsida</taxon>
        <taxon>Asparagales</taxon>
        <taxon>Orchidaceae</taxon>
        <taxon>Epidendroideae</taxon>
        <taxon>Malaxideae</taxon>
        <taxon>Dendrobiinae</taxon>
        <taxon>Dendrobium</taxon>
    </lineage>
</organism>
<evidence type="ECO:0000313" key="1">
    <source>
        <dbReference type="EMBL" id="KAL0914004.1"/>
    </source>
</evidence>
<keyword evidence="2" id="KW-1185">Reference proteome</keyword>
<protein>
    <submittedName>
        <fullName evidence="1">Uncharacterized protein</fullName>
    </submittedName>
</protein>
<dbReference type="AlphaFoldDB" id="A0ABD0UMY3"/>
<comment type="caution">
    <text evidence="1">The sequence shown here is derived from an EMBL/GenBank/DDBJ whole genome shotgun (WGS) entry which is preliminary data.</text>
</comment>
<sequence>MDASLRASSQGVRRTGCRSLPLPLPDPVLGSTFHKSAFYFHFQSVRKPLSLKGNQQRRPRSSSPSKQLHKIIVWLIPILILVLSSTNKDTSTSYIQLSSTSIQGLITLLRDTWSVFWIPLSKPLKNNSATFSGTLLRILNKGELLPLLFVFWNSTNLVGDHQVAMNHASPFANA</sequence>